<dbReference type="PROSITE" id="PS50082">
    <property type="entry name" value="WD_REPEATS_2"/>
    <property type="match status" value="6"/>
</dbReference>
<feature type="repeat" description="WD" evidence="18">
    <location>
        <begin position="394"/>
        <end position="425"/>
    </location>
</feature>
<keyword evidence="7" id="KW-0677">Repeat</keyword>
<feature type="repeat" description="WD" evidence="18">
    <location>
        <begin position="262"/>
        <end position="288"/>
    </location>
</feature>
<sequence>MIEQLDCWENKCIRVFIFKEQNMPPPRFTGHHPHFPQHHHANPTGQTSNAVNSSIVPIQPGEIGFDGKMLRKAMARKTVDYNPSIIRYLENSIWQRNITDGRSLQPDVLYIPHLVPPHALLSDPVNCVMTKFIRPATNKVRCPIFCVCWTPDGRRLITGASSGEFTLWNGLTFNFETILQAHDSAVRAMIWSNNEQWMLTGDHNGFVKYWQSNMNNVKVYQAHNDPVRGLTFSPNDTKFASCSDDSFIRIFDFMTGTEERELRGHGSDVKCVDWHPHKGILVSGSKDSQQPIILWDPKSGKKLATLHAHKNTCMAVKWNRHNGNWLLSASRDHFCKVFDIRNLKEELQCFRGHKKEACTLAWHPIHERLFSSGGSDGSIYFWLVGTGKELAGMDDAHEGMIWDMSWHPLGHMLVSGSNDHTTRFWTRNRSGDTVLERSEEGLLMQAARLEQLHREELEHERTIEMNMPGLGFEGGLLEQLQQQQQQEEISNQRDVGIPGLEFSNDDEESRRKRAPFAKPVPKTFEKAWRSVDGFAADTNNSNRINSHESNDPYFSQPSGNFSHGASSMHDDYSRNNGPSDFDTRGGGGGPPMKRPRHDVLVDGHWSNAPTDRRGMGFSPMPPQGSHWRQHTNDLPTSSSNILDETLGETLNAAQQGVSPFFQNATDEELRGFNQTLRIIQK</sequence>
<dbReference type="FunFam" id="2.130.10.10:FF:000077">
    <property type="entry name" value="WD repeat domain 33"/>
    <property type="match status" value="1"/>
</dbReference>
<evidence type="ECO:0000256" key="17">
    <source>
        <dbReference type="ARBA" id="ARBA00076133"/>
    </source>
</evidence>
<gene>
    <name evidence="20" type="ORF">XDN619_LOCUS30337</name>
</gene>
<evidence type="ECO:0000256" key="19">
    <source>
        <dbReference type="SAM" id="MobiDB-lite"/>
    </source>
</evidence>
<evidence type="ECO:0000256" key="14">
    <source>
        <dbReference type="ARBA" id="ARBA00063159"/>
    </source>
</evidence>
<evidence type="ECO:0000256" key="8">
    <source>
        <dbReference type="ARBA" id="ARBA00022843"/>
    </source>
</evidence>
<dbReference type="InterPro" id="IPR001680">
    <property type="entry name" value="WD40_rpt"/>
</dbReference>
<dbReference type="PANTHER" id="PTHR22836:SF0">
    <property type="entry name" value="PRE-MRNA 3' END PROCESSING PROTEIN WDR33"/>
    <property type="match status" value="1"/>
</dbReference>
<comment type="subunit">
    <text evidence="14">Component of the cleavage and polyadenylation specificity factor (CPSF) module of the pre-mRNA 3'-end processing complex. Interacts with CPSF3/CPSF73.</text>
</comment>
<feature type="region of interest" description="Disordered" evidence="19">
    <location>
        <begin position="485"/>
        <end position="514"/>
    </location>
</feature>
<accession>A0A816YQ59</accession>
<protein>
    <recommendedName>
        <fullName evidence="15">pre-mRNA 3' end processing protein WDR33</fullName>
    </recommendedName>
    <alternativeName>
        <fullName evidence="16">WD repeat-containing protein 33</fullName>
    </alternativeName>
    <alternativeName>
        <fullName evidence="17">WD repeat-containing protein of 146 kDa</fullName>
    </alternativeName>
</protein>
<feature type="region of interest" description="Disordered" evidence="19">
    <location>
        <begin position="27"/>
        <end position="52"/>
    </location>
</feature>
<keyword evidence="3" id="KW-1017">Isopeptide bond</keyword>
<dbReference type="Proteomes" id="UP000663887">
    <property type="component" value="Unassembled WGS sequence"/>
</dbReference>
<dbReference type="GO" id="GO:0031124">
    <property type="term" value="P:mRNA 3'-end processing"/>
    <property type="evidence" value="ECO:0007669"/>
    <property type="project" value="InterPro"/>
</dbReference>
<evidence type="ECO:0000256" key="9">
    <source>
        <dbReference type="ARBA" id="ARBA00022990"/>
    </source>
</evidence>
<evidence type="ECO:0000256" key="15">
    <source>
        <dbReference type="ARBA" id="ARBA00068823"/>
    </source>
</evidence>
<comment type="similarity">
    <text evidence="13">Belongs to the WD repeat WDR33 family.</text>
</comment>
<evidence type="ECO:0000313" key="21">
    <source>
        <dbReference type="Proteomes" id="UP000663887"/>
    </source>
</evidence>
<evidence type="ECO:0000256" key="11">
    <source>
        <dbReference type="ARBA" id="ARBA00023242"/>
    </source>
</evidence>
<dbReference type="SMART" id="SM00320">
    <property type="entry name" value="WD40"/>
    <property type="match status" value="7"/>
</dbReference>
<evidence type="ECO:0000256" key="1">
    <source>
        <dbReference type="ARBA" id="ARBA00004123"/>
    </source>
</evidence>
<evidence type="ECO:0000256" key="3">
    <source>
        <dbReference type="ARBA" id="ARBA00022499"/>
    </source>
</evidence>
<evidence type="ECO:0000256" key="4">
    <source>
        <dbReference type="ARBA" id="ARBA00022553"/>
    </source>
</evidence>
<evidence type="ECO:0000256" key="7">
    <source>
        <dbReference type="ARBA" id="ARBA00022737"/>
    </source>
</evidence>
<evidence type="ECO:0000256" key="5">
    <source>
        <dbReference type="ARBA" id="ARBA00022574"/>
    </source>
</evidence>
<evidence type="ECO:0000256" key="6">
    <source>
        <dbReference type="ARBA" id="ARBA00022664"/>
    </source>
</evidence>
<dbReference type="InterPro" id="IPR036322">
    <property type="entry name" value="WD40_repeat_dom_sf"/>
</dbReference>
<dbReference type="CDD" id="cd00200">
    <property type="entry name" value="WD40"/>
    <property type="match status" value="1"/>
</dbReference>
<keyword evidence="10" id="KW-0176">Collagen</keyword>
<dbReference type="InterPro" id="IPR045245">
    <property type="entry name" value="Pfs2-like"/>
</dbReference>
<dbReference type="EMBL" id="CAJNRG010014953">
    <property type="protein sequence ID" value="CAF2160100.1"/>
    <property type="molecule type" value="Genomic_DNA"/>
</dbReference>
<keyword evidence="8" id="KW-0832">Ubl conjugation</keyword>
<dbReference type="PANTHER" id="PTHR22836">
    <property type="entry name" value="WD40 REPEAT PROTEIN"/>
    <property type="match status" value="1"/>
</dbReference>
<dbReference type="FunFam" id="2.130.10.10:FF:000069">
    <property type="entry name" value="WD repeat domain 33"/>
    <property type="match status" value="1"/>
</dbReference>
<feature type="compositionally biased region" description="Basic residues" evidence="19">
    <location>
        <begin position="29"/>
        <end position="41"/>
    </location>
</feature>
<dbReference type="GO" id="GO:0005581">
    <property type="term" value="C:collagen trimer"/>
    <property type="evidence" value="ECO:0007669"/>
    <property type="project" value="UniProtKB-KW"/>
</dbReference>
<dbReference type="AlphaFoldDB" id="A0A816YQ59"/>
<evidence type="ECO:0000256" key="12">
    <source>
        <dbReference type="ARBA" id="ARBA00058681"/>
    </source>
</evidence>
<feature type="repeat" description="WD" evidence="18">
    <location>
        <begin position="350"/>
        <end position="392"/>
    </location>
</feature>
<dbReference type="PROSITE" id="PS50294">
    <property type="entry name" value="WD_REPEATS_REGION"/>
    <property type="match status" value="4"/>
</dbReference>
<dbReference type="SUPFAM" id="SSF50978">
    <property type="entry name" value="WD40 repeat-like"/>
    <property type="match status" value="1"/>
</dbReference>
<proteinExistence type="inferred from homology"/>
<keyword evidence="11" id="KW-0539">Nucleus</keyword>
<name>A0A816YQ59_9BILA</name>
<feature type="repeat" description="WD" evidence="18">
    <location>
        <begin position="220"/>
        <end position="261"/>
    </location>
</feature>
<evidence type="ECO:0000256" key="18">
    <source>
        <dbReference type="PROSITE-ProRule" id="PRU00221"/>
    </source>
</evidence>
<keyword evidence="4" id="KW-0597">Phosphoprotein</keyword>
<feature type="compositionally biased region" description="Polar residues" evidence="19">
    <location>
        <begin position="43"/>
        <end position="52"/>
    </location>
</feature>
<evidence type="ECO:0000256" key="10">
    <source>
        <dbReference type="ARBA" id="ARBA00023119"/>
    </source>
</evidence>
<feature type="repeat" description="WD" evidence="18">
    <location>
        <begin position="144"/>
        <end position="169"/>
    </location>
</feature>
<comment type="caution">
    <text evidence="20">The sequence shown here is derived from an EMBL/GenBank/DDBJ whole genome shotgun (WGS) entry which is preliminary data.</text>
</comment>
<feature type="region of interest" description="Disordered" evidence="19">
    <location>
        <begin position="539"/>
        <end position="598"/>
    </location>
</feature>
<dbReference type="Gene3D" id="2.130.10.10">
    <property type="entry name" value="YVTN repeat-like/Quinoprotein amine dehydrogenase"/>
    <property type="match status" value="2"/>
</dbReference>
<dbReference type="InterPro" id="IPR015943">
    <property type="entry name" value="WD40/YVTN_repeat-like_dom_sf"/>
</dbReference>
<evidence type="ECO:0000256" key="13">
    <source>
        <dbReference type="ARBA" id="ARBA00061690"/>
    </source>
</evidence>
<dbReference type="GO" id="GO:0005847">
    <property type="term" value="C:mRNA cleavage and polyadenylation specificity factor complex"/>
    <property type="evidence" value="ECO:0007669"/>
    <property type="project" value="TreeGrafter"/>
</dbReference>
<evidence type="ECO:0000256" key="16">
    <source>
        <dbReference type="ARBA" id="ARBA00075792"/>
    </source>
</evidence>
<dbReference type="Pfam" id="PF00400">
    <property type="entry name" value="WD40"/>
    <property type="match status" value="7"/>
</dbReference>
<keyword evidence="5 18" id="KW-0853">WD repeat</keyword>
<comment type="function">
    <text evidence="12">Essential for both cleavage and polyadenylation of pre-mRNA 3' ends.</text>
</comment>
<evidence type="ECO:0000313" key="20">
    <source>
        <dbReference type="EMBL" id="CAF2160100.1"/>
    </source>
</evidence>
<feature type="repeat" description="WD" evidence="18">
    <location>
        <begin position="179"/>
        <end position="211"/>
    </location>
</feature>
<comment type="subcellular location">
    <subcellularLocation>
        <location evidence="1">Nucleus</location>
    </subcellularLocation>
</comment>
<reference evidence="20" key="1">
    <citation type="submission" date="2021-02" db="EMBL/GenBank/DDBJ databases">
        <authorList>
            <person name="Nowell W R."/>
        </authorList>
    </citation>
    <scope>NUCLEOTIDE SEQUENCE</scope>
</reference>
<keyword evidence="2" id="KW-0488">Methylation</keyword>
<organism evidence="20 21">
    <name type="scientific">Rotaria magnacalcarata</name>
    <dbReference type="NCBI Taxonomy" id="392030"/>
    <lineage>
        <taxon>Eukaryota</taxon>
        <taxon>Metazoa</taxon>
        <taxon>Spiralia</taxon>
        <taxon>Gnathifera</taxon>
        <taxon>Rotifera</taxon>
        <taxon>Eurotatoria</taxon>
        <taxon>Bdelloidea</taxon>
        <taxon>Philodinida</taxon>
        <taxon>Philodinidae</taxon>
        <taxon>Rotaria</taxon>
    </lineage>
</organism>
<evidence type="ECO:0000256" key="2">
    <source>
        <dbReference type="ARBA" id="ARBA00022481"/>
    </source>
</evidence>
<keyword evidence="9" id="KW-0007">Acetylation</keyword>
<feature type="compositionally biased region" description="Polar residues" evidence="19">
    <location>
        <begin position="552"/>
        <end position="565"/>
    </location>
</feature>
<dbReference type="FunFam" id="2.130.10.10:FF:000085">
    <property type="entry name" value="WD repeat domain 33"/>
    <property type="match status" value="1"/>
</dbReference>
<keyword evidence="6" id="KW-0507">mRNA processing</keyword>